<sequence>MLLLADRNYAAADLITAFAATGAHLLIRCKNGRTLPPIHRCHDGSWLSVIGSQRIRVMARISITTTNGSYTGDYRLITTLLDAHRYPAADGQVDGGMVSGSCLMGLLGLLGAKFCPLP</sequence>
<protein>
    <recommendedName>
        <fullName evidence="3">DDE family transposase</fullName>
    </recommendedName>
</protein>
<gene>
    <name evidence="1" type="ORF">JD77_02952</name>
</gene>
<comment type="caution">
    <text evidence="1">The sequence shown here is derived from an EMBL/GenBank/DDBJ whole genome shotgun (WGS) entry which is preliminary data.</text>
</comment>
<organism evidence="1 2">
    <name type="scientific">Micromonospora olivasterospora</name>
    <dbReference type="NCBI Taxonomy" id="1880"/>
    <lineage>
        <taxon>Bacteria</taxon>
        <taxon>Bacillati</taxon>
        <taxon>Actinomycetota</taxon>
        <taxon>Actinomycetes</taxon>
        <taxon>Micromonosporales</taxon>
        <taxon>Micromonosporaceae</taxon>
        <taxon>Micromonospora</taxon>
    </lineage>
</organism>
<dbReference type="RefSeq" id="WP_246140665.1">
    <property type="nucleotide sequence ID" value="NZ_BAAATQ010000166.1"/>
</dbReference>
<reference evidence="1 2" key="1">
    <citation type="submission" date="2019-07" db="EMBL/GenBank/DDBJ databases">
        <title>R&amp;d 2014.</title>
        <authorList>
            <person name="Klenk H.-P."/>
        </authorList>
    </citation>
    <scope>NUCLEOTIDE SEQUENCE [LARGE SCALE GENOMIC DNA]</scope>
    <source>
        <strain evidence="1 2">DSM 43868</strain>
    </source>
</reference>
<evidence type="ECO:0008006" key="3">
    <source>
        <dbReference type="Google" id="ProtNLM"/>
    </source>
</evidence>
<accession>A0A562IB71</accession>
<dbReference type="AlphaFoldDB" id="A0A562IB71"/>
<name>A0A562IB71_MICOL</name>
<evidence type="ECO:0000313" key="1">
    <source>
        <dbReference type="EMBL" id="TWH67965.1"/>
    </source>
</evidence>
<dbReference type="Proteomes" id="UP000319825">
    <property type="component" value="Unassembled WGS sequence"/>
</dbReference>
<keyword evidence="2" id="KW-1185">Reference proteome</keyword>
<proteinExistence type="predicted"/>
<evidence type="ECO:0000313" key="2">
    <source>
        <dbReference type="Proteomes" id="UP000319825"/>
    </source>
</evidence>
<dbReference type="EMBL" id="VLKE01000001">
    <property type="protein sequence ID" value="TWH67965.1"/>
    <property type="molecule type" value="Genomic_DNA"/>
</dbReference>